<protein>
    <recommendedName>
        <fullName evidence="2">Interleukin-17 receptor C/E N-terminal domain-containing protein</fullName>
    </recommendedName>
</protein>
<name>A0A2K6FXW9_PROCO</name>
<evidence type="ECO:0000259" key="2">
    <source>
        <dbReference type="Pfam" id="PF15037"/>
    </source>
</evidence>
<dbReference type="Pfam" id="PF15037">
    <property type="entry name" value="IL17_R_N"/>
    <property type="match status" value="1"/>
</dbReference>
<keyword evidence="1" id="KW-0732">Signal</keyword>
<reference evidence="3" key="2">
    <citation type="submission" date="2025-09" db="UniProtKB">
        <authorList>
            <consortium name="Ensembl"/>
        </authorList>
    </citation>
    <scope>IDENTIFICATION</scope>
</reference>
<dbReference type="PANTHER" id="PTHR15583:SF10">
    <property type="entry name" value="INTERLEUKIN-17 RECEPTOR E-LIKE-RELATED"/>
    <property type="match status" value="1"/>
</dbReference>
<accession>A0A2K6FXW9</accession>
<proteinExistence type="predicted"/>
<dbReference type="InterPro" id="IPR039465">
    <property type="entry name" value="IL-17_rcpt-like"/>
</dbReference>
<dbReference type="OMA" id="KCAPHDD"/>
<dbReference type="Proteomes" id="UP000233160">
    <property type="component" value="Unassembled WGS sequence"/>
</dbReference>
<dbReference type="PANTHER" id="PTHR15583">
    <property type="entry name" value="INTERLEUKIN-17 RECEPTOR"/>
    <property type="match status" value="1"/>
</dbReference>
<organism evidence="3 4">
    <name type="scientific">Propithecus coquereli</name>
    <name type="common">Coquerel's sifaka</name>
    <name type="synonym">Propithecus verreauxi coquereli</name>
    <dbReference type="NCBI Taxonomy" id="379532"/>
    <lineage>
        <taxon>Eukaryota</taxon>
        <taxon>Metazoa</taxon>
        <taxon>Chordata</taxon>
        <taxon>Craniata</taxon>
        <taxon>Vertebrata</taxon>
        <taxon>Euteleostomi</taxon>
        <taxon>Mammalia</taxon>
        <taxon>Eutheria</taxon>
        <taxon>Euarchontoglires</taxon>
        <taxon>Primates</taxon>
        <taxon>Strepsirrhini</taxon>
        <taxon>Lemuriformes</taxon>
        <taxon>Indriidae</taxon>
        <taxon>Propithecus</taxon>
    </lineage>
</organism>
<feature type="domain" description="Interleukin-17 receptor C/E N-terminal" evidence="2">
    <location>
        <begin position="165"/>
        <end position="291"/>
    </location>
</feature>
<dbReference type="GeneTree" id="ENSGT00940000162605"/>
<dbReference type="Ensembl" id="ENSPCOT00000029466.1">
    <property type="protein sequence ID" value="ENSPCOP00000018821.1"/>
    <property type="gene ID" value="ENSPCOG00000021322.1"/>
</dbReference>
<sequence length="334" mass="37203">MSRSVLETLTLSTAMKCTPHDGCSLLLRVGTSVTLHEHLRGLEACSTSLHTQETQCRSVRLPRASRRLQVGQQLQVHFSCFEVSVAQHLYVTLRTVPHFCGVQLDRQYHVEAGKLSYRVDRRRKAVLAQVPETSGTRDFYVRLCLRRRFTCEDAGAPVRVTANSVSRTVSLPYSQALPCLCLEGWPATPDAVRIQMCPFEADTEVLWDAIHYHPGSQALSWEPTCPVSGRVSLCWCPGPGAPCQELQHSGRPAQGRVLYPLVDTQPQLCLKFSTNLGFRVRCPFQQRRFPAPPTSRCACVAEGSCSCLPADRCRPAPSLPPQVTPLPTRRLPSW</sequence>
<evidence type="ECO:0000256" key="1">
    <source>
        <dbReference type="ARBA" id="ARBA00022729"/>
    </source>
</evidence>
<dbReference type="AlphaFoldDB" id="A0A2K6FXW9"/>
<keyword evidence="4" id="KW-1185">Reference proteome</keyword>
<evidence type="ECO:0000313" key="4">
    <source>
        <dbReference type="Proteomes" id="UP000233160"/>
    </source>
</evidence>
<reference evidence="3" key="1">
    <citation type="submission" date="2025-08" db="UniProtKB">
        <authorList>
            <consortium name="Ensembl"/>
        </authorList>
    </citation>
    <scope>IDENTIFICATION</scope>
</reference>
<dbReference type="GO" id="GO:0030368">
    <property type="term" value="F:interleukin-17 receptor activity"/>
    <property type="evidence" value="ECO:0007669"/>
    <property type="project" value="InterPro"/>
</dbReference>
<evidence type="ECO:0000313" key="3">
    <source>
        <dbReference type="Ensembl" id="ENSPCOP00000018821.1"/>
    </source>
</evidence>
<dbReference type="InterPro" id="IPR027841">
    <property type="entry name" value="IL-17_rcpt_C/E_N"/>
</dbReference>